<accession>A0A834U2K6</accession>
<feature type="compositionally biased region" description="Basic and acidic residues" evidence="1">
    <location>
        <begin position="1558"/>
        <end position="1580"/>
    </location>
</feature>
<feature type="region of interest" description="Disordered" evidence="1">
    <location>
        <begin position="133"/>
        <end position="175"/>
    </location>
</feature>
<feature type="compositionally biased region" description="Low complexity" evidence="1">
    <location>
        <begin position="1301"/>
        <end position="1310"/>
    </location>
</feature>
<evidence type="ECO:0000256" key="1">
    <source>
        <dbReference type="SAM" id="MobiDB-lite"/>
    </source>
</evidence>
<feature type="region of interest" description="Disordered" evidence="1">
    <location>
        <begin position="265"/>
        <end position="288"/>
    </location>
</feature>
<dbReference type="Gene3D" id="1.20.890.10">
    <property type="entry name" value="cAMP-dependent protein kinase regulatory subunit, dimerization-anchoring domain"/>
    <property type="match status" value="1"/>
</dbReference>
<feature type="compositionally biased region" description="Polar residues" evidence="1">
    <location>
        <begin position="1801"/>
        <end position="1826"/>
    </location>
</feature>
<gene>
    <name evidence="3" type="ORF">HZH68_003116</name>
</gene>
<feature type="compositionally biased region" description="Polar residues" evidence="1">
    <location>
        <begin position="223"/>
        <end position="236"/>
    </location>
</feature>
<evidence type="ECO:0000313" key="3">
    <source>
        <dbReference type="EMBL" id="KAF7414627.1"/>
    </source>
</evidence>
<proteinExistence type="predicted"/>
<feature type="compositionally biased region" description="Polar residues" evidence="1">
    <location>
        <begin position="1347"/>
        <end position="1361"/>
    </location>
</feature>
<feature type="domain" description="RIIa" evidence="2">
    <location>
        <begin position="24"/>
        <end position="61"/>
    </location>
</feature>
<feature type="compositionally biased region" description="Basic and acidic residues" evidence="1">
    <location>
        <begin position="1111"/>
        <end position="1139"/>
    </location>
</feature>
<comment type="caution">
    <text evidence="3">The sequence shown here is derived from an EMBL/GenBank/DDBJ whole genome shotgun (WGS) entry which is preliminary data.</text>
</comment>
<feature type="region of interest" description="Disordered" evidence="1">
    <location>
        <begin position="1186"/>
        <end position="1214"/>
    </location>
</feature>
<evidence type="ECO:0000313" key="4">
    <source>
        <dbReference type="Proteomes" id="UP000617340"/>
    </source>
</evidence>
<feature type="region of interest" description="Disordered" evidence="1">
    <location>
        <begin position="359"/>
        <end position="414"/>
    </location>
</feature>
<dbReference type="InterPro" id="IPR003117">
    <property type="entry name" value="cAMP_dep_PK_reg_su_I/II_a/b"/>
</dbReference>
<feature type="region of interest" description="Disordered" evidence="1">
    <location>
        <begin position="573"/>
        <end position="597"/>
    </location>
</feature>
<dbReference type="SMART" id="SM00015">
    <property type="entry name" value="IQ"/>
    <property type="match status" value="1"/>
</dbReference>
<feature type="region of interest" description="Disordered" evidence="1">
    <location>
        <begin position="1547"/>
        <end position="1593"/>
    </location>
</feature>
<feature type="region of interest" description="Disordered" evidence="1">
    <location>
        <begin position="788"/>
        <end position="810"/>
    </location>
</feature>
<feature type="compositionally biased region" description="Basic and acidic residues" evidence="1">
    <location>
        <begin position="1896"/>
        <end position="2098"/>
    </location>
</feature>
<feature type="compositionally biased region" description="Basic and acidic residues" evidence="1">
    <location>
        <begin position="380"/>
        <end position="390"/>
    </location>
</feature>
<feature type="region of interest" description="Disordered" evidence="1">
    <location>
        <begin position="636"/>
        <end position="655"/>
    </location>
</feature>
<feature type="compositionally biased region" description="Basic and acidic residues" evidence="1">
    <location>
        <begin position="1055"/>
        <end position="1067"/>
    </location>
</feature>
<feature type="region of interest" description="Disordered" evidence="1">
    <location>
        <begin position="954"/>
        <end position="1078"/>
    </location>
</feature>
<feature type="compositionally biased region" description="Acidic residues" evidence="1">
    <location>
        <begin position="1882"/>
        <end position="1892"/>
    </location>
</feature>
<feature type="region of interest" description="Disordered" evidence="1">
    <location>
        <begin position="206"/>
        <end position="245"/>
    </location>
</feature>
<feature type="compositionally biased region" description="Basic and acidic residues" evidence="1">
    <location>
        <begin position="527"/>
        <end position="542"/>
    </location>
</feature>
<dbReference type="EMBL" id="JACSDZ010000002">
    <property type="protein sequence ID" value="KAF7414627.1"/>
    <property type="molecule type" value="Genomic_DNA"/>
</dbReference>
<feature type="compositionally biased region" description="Basic and acidic residues" evidence="1">
    <location>
        <begin position="1366"/>
        <end position="1380"/>
    </location>
</feature>
<feature type="region of interest" description="Disordered" evidence="1">
    <location>
        <begin position="470"/>
        <end position="542"/>
    </location>
</feature>
<feature type="compositionally biased region" description="Basic and acidic residues" evidence="1">
    <location>
        <begin position="162"/>
        <end position="175"/>
    </location>
</feature>
<reference evidence="3" key="1">
    <citation type="journal article" date="2020" name="G3 (Bethesda)">
        <title>High-Quality Assemblies for Three Invasive Social Wasps from the &lt;i&gt;Vespula&lt;/i&gt; Genus.</title>
        <authorList>
            <person name="Harrop T.W.R."/>
            <person name="Guhlin J."/>
            <person name="McLaughlin G.M."/>
            <person name="Permina E."/>
            <person name="Stockwell P."/>
            <person name="Gilligan J."/>
            <person name="Le Lec M.F."/>
            <person name="Gruber M.A.M."/>
            <person name="Quinn O."/>
            <person name="Lovegrove M."/>
            <person name="Duncan E.J."/>
            <person name="Remnant E.J."/>
            <person name="Van Eeckhoven J."/>
            <person name="Graham B."/>
            <person name="Knapp R.A."/>
            <person name="Langford K.W."/>
            <person name="Kronenberg Z."/>
            <person name="Press M.O."/>
            <person name="Eacker S.M."/>
            <person name="Wilson-Rankin E.E."/>
            <person name="Purcell J."/>
            <person name="Lester P.J."/>
            <person name="Dearden P.K."/>
        </authorList>
    </citation>
    <scope>NUCLEOTIDE SEQUENCE</scope>
    <source>
        <strain evidence="3">Linc-1</strain>
    </source>
</reference>
<feature type="compositionally biased region" description="Basic and acidic residues" evidence="1">
    <location>
        <begin position="1286"/>
        <end position="1300"/>
    </location>
</feature>
<feature type="compositionally biased region" description="Polar residues" evidence="1">
    <location>
        <begin position="471"/>
        <end position="482"/>
    </location>
</feature>
<feature type="compositionally biased region" description="Basic and acidic residues" evidence="1">
    <location>
        <begin position="402"/>
        <end position="413"/>
    </location>
</feature>
<feature type="region of interest" description="Disordered" evidence="1">
    <location>
        <begin position="79"/>
        <end position="99"/>
    </location>
</feature>
<feature type="compositionally biased region" description="Low complexity" evidence="1">
    <location>
        <begin position="508"/>
        <end position="526"/>
    </location>
</feature>
<dbReference type="SUPFAM" id="SSF47391">
    <property type="entry name" value="Dimerization-anchoring domain of cAMP-dependent PK regulatory subunit"/>
    <property type="match status" value="1"/>
</dbReference>
<feature type="compositionally biased region" description="Basic and acidic residues" evidence="1">
    <location>
        <begin position="972"/>
        <end position="990"/>
    </location>
</feature>
<feature type="compositionally biased region" description="Polar residues" evidence="1">
    <location>
        <begin position="1872"/>
        <end position="1881"/>
    </location>
</feature>
<protein>
    <recommendedName>
        <fullName evidence="2">RIIa domain-containing protein</fullName>
    </recommendedName>
</protein>
<dbReference type="Pfam" id="PF00612">
    <property type="entry name" value="IQ"/>
    <property type="match status" value="1"/>
</dbReference>
<dbReference type="PROSITE" id="PS50096">
    <property type="entry name" value="IQ"/>
    <property type="match status" value="1"/>
</dbReference>
<dbReference type="CDD" id="cd12100">
    <property type="entry name" value="DD_CABYR_SP17"/>
    <property type="match status" value="1"/>
</dbReference>
<feature type="compositionally biased region" description="Basic and acidic residues" evidence="1">
    <location>
        <begin position="1313"/>
        <end position="1346"/>
    </location>
</feature>
<name>A0A834U2K6_VESGE</name>
<feature type="compositionally biased region" description="Basic and acidic residues" evidence="1">
    <location>
        <begin position="1828"/>
        <end position="1871"/>
    </location>
</feature>
<keyword evidence="4" id="KW-1185">Reference proteome</keyword>
<feature type="region of interest" description="Disordered" evidence="1">
    <location>
        <begin position="430"/>
        <end position="455"/>
    </location>
</feature>
<feature type="region of interest" description="Disordered" evidence="1">
    <location>
        <begin position="1797"/>
        <end position="2118"/>
    </location>
</feature>
<dbReference type="InterPro" id="IPR047579">
    <property type="entry name" value="DD_CABYR_SP17"/>
</dbReference>
<feature type="compositionally biased region" description="Polar residues" evidence="1">
    <location>
        <begin position="433"/>
        <end position="447"/>
    </location>
</feature>
<sequence length="2118" mass="238802">MAASTERSKDPYEMGFLLAPRVPQGLAAVVESLTREVLRQRPEDIYVFAARHFEKLLTLREQYDVVGKKTSDNFSNTIKRRSNCKESRKSKRTTKDIGATSGWSLNETARVLERHRNIFGDGEKRISTEEVRALAKEKNGRSSSGTKNKREKRRSSDTSQEYSRDHLKATDNNDSLRLDRSAKTLKIISQIPTVLTRNSGTKDIKMELRKNRLSGSLREKSTDSSNDSQFQEQISDISRKSTGKAERAELMQNFEEERINKRTIRRSESVERNSSRSSRSRRRKDSFSEFLPDRKELSKAHSMDQVKEYVVCTFGSVKNTDEFDKSYVEQVQDVIDRNIPIIKEKVEELKNDILSKKSKRSTFNTEKSKKRGSRPNTSESDTRSNEDQQRYRSKRSSSADSTDFRKQQDDTLEGRLMNTQNILEGISSKCYPKSQNVNHRSKSINGHSNEEDNRYSTLEGNSKIILPTVRPASSKTSRSLSRNESDNLILPPISPDTGKIPKKKDDMTLPTLSTMTTETSVSSSSLRLEEKENNSVDDKNGDLGDEILQLSTSIKEDITSTRKMLENVNDALKAPMTPDDKDNMKQETSSTRDTTNDEVEGFVQETTEKFDEILHEKILEEDTQVEEIFKDSLNVTPDIVDIPPTPDSLEPPMEDEQSATLDSHLSTVEEGTELKQKLMEIQEMERNVEKVIDSFEDSIRKDEIESPKVMIVDKVSEDSIVIEAEEPVEEVKEIIKEETFDLNGSKKESPISTSKSNDNMDENLVDQIKHKSENESDDVDVAQLVMANENESTGQIKSDKSEVNDSSDKVEDIKEISETIGDEDITNEYKNSPLSSNGREINDLLRISLSSSPKEIPFSYILTEGSPVEIPDFVTTVIIPERSPATPEFDLDNKEEDVELRDERRKRAVESFGEYIQPEQIECSTVDIDFIRGIKIGHDIAIVRQDLDGIKEEEEYDEEKQVKLTDEEENDKNEKEMKKDHSPLLEHISENEENDETDENDKSETKIIPVVETEIELENRTDDKEEIIENVNVIENSLEGEESTETADGTSESTNEVKETTITDRSSDSLSLDPTRPIVPELNLDSLRDITISSFKMNDADETISLTEPTLSEKEKADIERDAQTKEEENSDSANKEDTSAMETISMDEKPMEIETSLINLECEEINKEEHSVSPEEMIRNEEELLVTSNERKTQPVLSENVKQRDTIKSDSSPLGYLELEENAADLDTEEEIAKELIEIDRAENRSPSQKTPIISEDNLEEKSHETLDSNGTIKDQEILTIVEEENLKNKNEKEYKDSMSPKSESSTTSAENLKEITSTKDEKENISERMESRKSSDNEKEKDHSNGSLNDNVRSDTSVTAFEEFETKELDTKSSEKKEYHFYVTDLMPTKSQEDTSESSSTTFHSAVTKIQAGVRGFLTRKRLQESNRLDSTLDSVPSIPESVTEEPRVIDFKSVSETISDSPVKSTNALSSTTTSENVIIVEEKGNIPITKTVSMPVKHRQCLRREDAMQRNTLSTENAFASGGVQHTGEFHDCLPLPVLESTEMTKDSSLSQNESKDEGAEEKLIDQQIKSTREESTIESPIDLTSESNEHDNYENIENIDRTPSNFVKNLSSLFGGLHPKDLTKLLVGQVSTPIMLGLVDIVPNSVGTNSNVIFEANMNINANDDRTRPVKDDSTLQNRYLNFITSVEDNESSHVKDTVQEYEDHSNDHSIQSLREPLALPGTPEGVLIEELSSLDSTTMSKLQDISFNPTSLESATMDRESIGKSIIDSENSMELLNKSDNVDVQTPITVKHEGTGTQDNVSITKESVTLPSTRPSTMTNESDERTELSKSPKEDNVKDKDETVKDNDDQLSENEKIDDANEKTIELSTITNLPSENEEVDNDENQEASSNDKEENKTVSSDGKDENKTASVDDKNENKAASSDDKDENKAASSDDRDENKTASSDDRNETISNDKDENRETSTEDKDENKETISNDKNENKVASSDDKDENKAASSDDKDENKAASSDDKDENKEASTEDKDENKVASSDDKDENKETISNDKDENRDASSGDKDENKKVSSNDKDENKKSISEDEDKNSDHSNNKEDKSSAKTIEICSDDSVKKSDDKKE</sequence>
<dbReference type="InterPro" id="IPR000048">
    <property type="entry name" value="IQ_motif_EF-hand-BS"/>
</dbReference>
<feature type="compositionally biased region" description="Basic and acidic residues" evidence="1">
    <location>
        <begin position="2108"/>
        <end position="2118"/>
    </location>
</feature>
<dbReference type="Proteomes" id="UP000617340">
    <property type="component" value="Unassembled WGS sequence"/>
</dbReference>
<feature type="compositionally biased region" description="Basic and acidic residues" evidence="1">
    <location>
        <begin position="265"/>
        <end position="274"/>
    </location>
</feature>
<feature type="region of interest" description="Disordered" evidence="1">
    <location>
        <begin position="1100"/>
        <end position="1151"/>
    </location>
</feature>
<feature type="compositionally biased region" description="Basic residues" evidence="1">
    <location>
        <begin position="79"/>
        <end position="92"/>
    </location>
</feature>
<feature type="compositionally biased region" description="Basic and acidic residues" evidence="1">
    <location>
        <begin position="797"/>
        <end position="810"/>
    </location>
</feature>
<dbReference type="SMART" id="SM00394">
    <property type="entry name" value="RIIa"/>
    <property type="match status" value="1"/>
</dbReference>
<dbReference type="Pfam" id="PF02197">
    <property type="entry name" value="RIIa"/>
    <property type="match status" value="1"/>
</dbReference>
<evidence type="ECO:0000259" key="2">
    <source>
        <dbReference type="SMART" id="SM00394"/>
    </source>
</evidence>
<organism evidence="3 4">
    <name type="scientific">Vespula germanica</name>
    <name type="common">German yellow jacket</name>
    <name type="synonym">Paravespula germanica</name>
    <dbReference type="NCBI Taxonomy" id="30212"/>
    <lineage>
        <taxon>Eukaryota</taxon>
        <taxon>Metazoa</taxon>
        <taxon>Ecdysozoa</taxon>
        <taxon>Arthropoda</taxon>
        <taxon>Hexapoda</taxon>
        <taxon>Insecta</taxon>
        <taxon>Pterygota</taxon>
        <taxon>Neoptera</taxon>
        <taxon>Endopterygota</taxon>
        <taxon>Hymenoptera</taxon>
        <taxon>Apocrita</taxon>
        <taxon>Aculeata</taxon>
        <taxon>Vespoidea</taxon>
        <taxon>Vespidae</taxon>
        <taxon>Vespinae</taxon>
        <taxon>Vespula</taxon>
    </lineage>
</organism>
<feature type="region of interest" description="Disordered" evidence="1">
    <location>
        <begin position="1239"/>
        <end position="1380"/>
    </location>
</feature>